<reference evidence="1 2" key="1">
    <citation type="submission" date="2018-05" db="EMBL/GenBank/DDBJ databases">
        <title>Lujinxingia marina gen. nov. sp. nov., a new facultative anaerobic member of the class Deltaproteobacteria, and proposal of Lujinxingaceae fam. nov.</title>
        <authorList>
            <person name="Li C.-M."/>
        </authorList>
    </citation>
    <scope>NUCLEOTIDE SEQUENCE [LARGE SCALE GENOMIC DNA]</scope>
    <source>
        <strain evidence="1 2">B210</strain>
    </source>
</reference>
<dbReference type="Proteomes" id="UP000249169">
    <property type="component" value="Unassembled WGS sequence"/>
</dbReference>
<dbReference type="AlphaFoldDB" id="A0A328C4X2"/>
<evidence type="ECO:0008006" key="3">
    <source>
        <dbReference type="Google" id="ProtNLM"/>
    </source>
</evidence>
<proteinExistence type="predicted"/>
<evidence type="ECO:0000313" key="1">
    <source>
        <dbReference type="EMBL" id="RAL20070.1"/>
    </source>
</evidence>
<dbReference type="OrthoDB" id="5516925at2"/>
<gene>
    <name evidence="1" type="ORF">DL240_18740</name>
</gene>
<sequence>MSYGKRSFSLPMLAALLLLGGCGEPEEAPRVDLGVVVDGQGLTGTTTDLGYTIELREARLAPGELHFTVAGDAHMASLGRRVGDLLIPLAHAHPGHFEGGEVTGELEGSHEVDWASEQGREMGRATLLPGDYRSADFTFHRLADAPHLSARLAGTATRQGQSVDFTFEIAAPPGRRLTGAPFEATVRAETRGELGFRLTLVDPSEGDHLFDGVDFEALATDATLSFSADTDDDTYFSVRRRLLSHDHYELHLEDH</sequence>
<name>A0A328C4X2_9DELT</name>
<accession>A0A328C4X2</accession>
<keyword evidence="2" id="KW-1185">Reference proteome</keyword>
<organism evidence="1 2">
    <name type="scientific">Lujinxingia litoralis</name>
    <dbReference type="NCBI Taxonomy" id="2211119"/>
    <lineage>
        <taxon>Bacteria</taxon>
        <taxon>Deltaproteobacteria</taxon>
        <taxon>Bradymonadales</taxon>
        <taxon>Lujinxingiaceae</taxon>
        <taxon>Lujinxingia</taxon>
    </lineage>
</organism>
<comment type="caution">
    <text evidence="1">The sequence shown here is derived from an EMBL/GenBank/DDBJ whole genome shotgun (WGS) entry which is preliminary data.</text>
</comment>
<dbReference type="RefSeq" id="WP_111731429.1">
    <property type="nucleotide sequence ID" value="NZ_QHKO01000015.1"/>
</dbReference>
<protein>
    <recommendedName>
        <fullName evidence="3">DUF4382 domain-containing protein</fullName>
    </recommendedName>
</protein>
<evidence type="ECO:0000313" key="2">
    <source>
        <dbReference type="Proteomes" id="UP000249169"/>
    </source>
</evidence>
<dbReference type="PROSITE" id="PS51257">
    <property type="entry name" value="PROKAR_LIPOPROTEIN"/>
    <property type="match status" value="1"/>
</dbReference>
<dbReference type="EMBL" id="QHKO01000015">
    <property type="protein sequence ID" value="RAL20070.1"/>
    <property type="molecule type" value="Genomic_DNA"/>
</dbReference>